<accession>A0A170YZW9</accession>
<dbReference type="Proteomes" id="UP000076586">
    <property type="component" value="Unassembled WGS sequence"/>
</dbReference>
<protein>
    <submittedName>
        <fullName evidence="5">Trehalase</fullName>
    </submittedName>
</protein>
<sequence length="1103" mass="125823">MKQLLFILYIILAINATAQEGVYYTGKTLSNSDYHHGQLAPAVGVHNIQVLRVNREHPANLAEGWTYNHQPMLCYWNNRFYMEYLSDPVGEHEAPGRTLLMNSQDGYNWSEPTVVFPEYKVPDGTTKPDFPGVAKDLMAVMHQRMGFYVSAKNRLLVLGFYGIAFAAKDDPNDGNGIGRVVREVLPNGKFGPIYFIRYNHAFNESNTSYPFYTKSKDKGFVAACNELLANPLMMLQWNEESDRNDPLIPIHKDYKAFNFYHLPDGRVVGLWKFALTTISPDGGKTWPVMPQRGKGFVNSNAKIWGQRTSDGRYATVYNPSEYRWPLAISTSDDGLEYKDLLLVHGDITPMRYGGAYKNLGPQYVRGILEGNGTPPDKNLWVTYSMNKEDLWISRIPVPVTGKATAQADDVFDRFNSIQEMTKWNIYSPLKAPVSLEKRADGKRWLTLKDSDPFDYAKVERVVPESKKLTAEFTVVPGQNGNGQLDIEFQNPKGEACIRLTFDKDSVFKSKSGARYSGILKYKAGETYHVKVMLDVTTRSYKMVVNGKEIATRIFFNPVEAVSRIVFRTGELPIEPTPNTPADRFTDLANPGASDKEAVYYLENFKTSSQDDDNSAAVLKADDFKHYVDNFNTMENENIAQAIPNSESWSWMKKNVPLFECPQQNIEEMFYYRWWTLRKHIKQTPDGYAFTEFLVPRTYADKYNLISSALGHHIYEARWLRDSKYLNDDIHVWYRGNEGKPMRKLRSFSSWTGNALYNKFMVDGDKNFLLDMYPDLQADYAAWEGDHRLPSGLYWQGDVQDGMEETISGGRKKKYARPTINSYMFGNAQALAAIANLKGDKATEKSYLLKADTLKQLVQTQLWNKDSLFFETLREPGKLAQAREAVGFLPWYFNLPDKGKGFEVAWKQLTDTKGFSAPFGLTTAERRHPQFRTHGVGKCEWDGAVWPFATSQTLTALANAKNNYDANVVSDSVYFALINQYVESMHYRGRPYVGEYLDEVTGYWLKGDQERSRYYNHSTFNDLIITGLVGLRPRADETIEVNPLVPAKQWDWFCLDNVSYHGKTLTIVWDKTGSKYNLGKGLMLFVNGEKVASSTQLKSIVYKP</sequence>
<feature type="domain" description="Mannosylglycerate hydrolase MGH1-like glycoside hydrolase" evidence="2">
    <location>
        <begin position="701"/>
        <end position="1017"/>
    </location>
</feature>
<organism evidence="5 6">
    <name type="scientific">Paludibacter jiangxiensis</name>
    <dbReference type="NCBI Taxonomy" id="681398"/>
    <lineage>
        <taxon>Bacteria</taxon>
        <taxon>Pseudomonadati</taxon>
        <taxon>Bacteroidota</taxon>
        <taxon>Bacteroidia</taxon>
        <taxon>Bacteroidales</taxon>
        <taxon>Paludibacteraceae</taxon>
        <taxon>Paludibacter</taxon>
    </lineage>
</organism>
<dbReference type="Gene3D" id="1.50.10.10">
    <property type="match status" value="1"/>
</dbReference>
<dbReference type="InterPro" id="IPR054490">
    <property type="entry name" value="BT_1020-like_b-sandwich_1"/>
</dbReference>
<comment type="caution">
    <text evidence="5">The sequence shown here is derived from an EMBL/GenBank/DDBJ whole genome shotgun (WGS) entry which is preliminary data.</text>
</comment>
<evidence type="ECO:0000259" key="3">
    <source>
        <dbReference type="Pfam" id="PF22585"/>
    </source>
</evidence>
<evidence type="ECO:0000313" key="6">
    <source>
        <dbReference type="Proteomes" id="UP000076586"/>
    </source>
</evidence>
<reference evidence="6" key="2">
    <citation type="journal article" date="2017" name="Genome Announc.">
        <title>Draft genome sequence of Paludibacter jiangxiensis NM7(T), a propionate-producing fermentative bacterium.</title>
        <authorList>
            <person name="Qiu Y.-L."/>
            <person name="Tourlousse D.M."/>
            <person name="Matsuura N."/>
            <person name="Ohashi A."/>
            <person name="Sekiguchi Y."/>
        </authorList>
    </citation>
    <scope>NUCLEOTIDE SEQUENCE [LARGE SCALE GENOMIC DNA]</scope>
    <source>
        <strain evidence="6">NM7</strain>
    </source>
</reference>
<dbReference type="InterPro" id="IPR056425">
    <property type="entry name" value="Beta-prop_BT_1020"/>
</dbReference>
<feature type="domain" description="BT-1020-like structural beta-sandwich" evidence="3">
    <location>
        <begin position="423"/>
        <end position="583"/>
    </location>
</feature>
<feature type="domain" description="BT-1020-like N-terminal beta-propeller" evidence="4">
    <location>
        <begin position="21"/>
        <end position="254"/>
    </location>
</feature>
<proteinExistence type="predicted"/>
<dbReference type="SUPFAM" id="SSF50939">
    <property type="entry name" value="Sialidases"/>
    <property type="match status" value="1"/>
</dbReference>
<dbReference type="OrthoDB" id="177453at2"/>
<dbReference type="Pfam" id="PF22585">
    <property type="entry name" value="Sialidase-like_CBM"/>
    <property type="match status" value="1"/>
</dbReference>
<dbReference type="InterPro" id="IPR005194">
    <property type="entry name" value="Glyco_hydro_65_C"/>
</dbReference>
<dbReference type="STRING" id="681398.PJIAN_1805"/>
<evidence type="ECO:0000259" key="1">
    <source>
        <dbReference type="Pfam" id="PF03633"/>
    </source>
</evidence>
<feature type="domain" description="Glycoside hydrolase family 65 C-terminal" evidence="1">
    <location>
        <begin position="1034"/>
        <end position="1090"/>
    </location>
</feature>
<evidence type="ECO:0000259" key="4">
    <source>
        <dbReference type="Pfam" id="PF24067"/>
    </source>
</evidence>
<dbReference type="InterPro" id="IPR054491">
    <property type="entry name" value="MGH1-like_GH"/>
</dbReference>
<dbReference type="SUPFAM" id="SSF48208">
    <property type="entry name" value="Six-hairpin glycosidases"/>
    <property type="match status" value="1"/>
</dbReference>
<keyword evidence="6" id="KW-1185">Reference proteome</keyword>
<reference evidence="6" key="1">
    <citation type="submission" date="2016-04" db="EMBL/GenBank/DDBJ databases">
        <title>Draft genome sequence of Paludibacter jiangxiensis strain NM7.</title>
        <authorList>
            <person name="Qiu Y."/>
            <person name="Matsuura N."/>
            <person name="Ohashi A."/>
            <person name="Tourlousse M.D."/>
            <person name="Sekiguchi Y."/>
        </authorList>
    </citation>
    <scope>NUCLEOTIDE SEQUENCE [LARGE SCALE GENOMIC DNA]</scope>
    <source>
        <strain evidence="6">NM7</strain>
    </source>
</reference>
<dbReference type="InterPro" id="IPR008928">
    <property type="entry name" value="6-hairpin_glycosidase_sf"/>
</dbReference>
<name>A0A170YZW9_9BACT</name>
<dbReference type="Pfam" id="PF03633">
    <property type="entry name" value="Glyco_hydro_65C"/>
    <property type="match status" value="1"/>
</dbReference>
<evidence type="ECO:0000313" key="5">
    <source>
        <dbReference type="EMBL" id="GAT62212.1"/>
    </source>
</evidence>
<gene>
    <name evidence="5" type="ORF">PJIAN_1805</name>
</gene>
<dbReference type="RefSeq" id="WP_068702217.1">
    <property type="nucleotide sequence ID" value="NZ_BDCR01000001.1"/>
</dbReference>
<dbReference type="Pfam" id="PF24067">
    <property type="entry name" value="Beta-prop_BT_1020"/>
    <property type="match status" value="1"/>
</dbReference>
<dbReference type="EMBL" id="BDCR01000001">
    <property type="protein sequence ID" value="GAT62212.1"/>
    <property type="molecule type" value="Genomic_DNA"/>
</dbReference>
<dbReference type="AlphaFoldDB" id="A0A170YZW9"/>
<dbReference type="Pfam" id="PF22422">
    <property type="entry name" value="MGH1-like_GH"/>
    <property type="match status" value="1"/>
</dbReference>
<dbReference type="InterPro" id="IPR012341">
    <property type="entry name" value="6hp_glycosidase-like_sf"/>
</dbReference>
<evidence type="ECO:0000259" key="2">
    <source>
        <dbReference type="Pfam" id="PF22422"/>
    </source>
</evidence>
<dbReference type="GO" id="GO:0005975">
    <property type="term" value="P:carbohydrate metabolic process"/>
    <property type="evidence" value="ECO:0007669"/>
    <property type="project" value="InterPro"/>
</dbReference>
<dbReference type="InterPro" id="IPR036278">
    <property type="entry name" value="Sialidase_sf"/>
</dbReference>